<reference evidence="1 2" key="1">
    <citation type="journal article" date="2021" name="Front. Genet.">
        <title>Chromosome-Level Genome Assembly Reveals Significant Gene Expansion in the Toll and IMD Signaling Pathways of Dendrolimus kikuchii.</title>
        <authorList>
            <person name="Zhou J."/>
            <person name="Wu P."/>
            <person name="Xiong Z."/>
            <person name="Liu N."/>
            <person name="Zhao N."/>
            <person name="Ji M."/>
            <person name="Qiu Y."/>
            <person name="Yang B."/>
        </authorList>
    </citation>
    <scope>NUCLEOTIDE SEQUENCE [LARGE SCALE GENOMIC DNA]</scope>
    <source>
        <strain evidence="1">Ann1</strain>
    </source>
</reference>
<accession>A0ACC1D1A1</accession>
<gene>
    <name evidence="1" type="ORF">K1T71_006494</name>
</gene>
<sequence>MLPGKTSRFARFWRDFLKLLQISDYHPETYDHIRSYPALVAERHRHQIEVGSYIIHPYSLFSFGWNSFMIPINIFHMVISTFRLCLIIDDPYIRDPHPLDLVLVTLNIVCFLDMLLKFNIGYPEKPLQIVIMNRRLIAGHYIRRWFLIDLISCLPIAYLLLELDIYNTRYLLFSHFFGIVRILKIATVVNHLIVFMKLFTSSYCVYGSVRQAVLYLLSSHWCTCLIYVPPVFKYYWTGKMPTTYTKFLDKFNSSIFRFDYIERYTKGLFVVCTAFFGTGFSMFVAYEPDEAFVHGIIIIYAAMFNVYNFVCLLKIYMTLYDSTIRYNDVMDQVEEYMRSKQFPAALKKRVRAFYKYTYQGRYYREQTIRECLSEELSHEITLHTCHKLVDKVALFENIPASVVGTILGCLRPEVYLPNDSVVRAGDFGDSMYFIASGTVAVYSLKGVEICHLEDGAHFGEIALLMKDRKRVATVVAVEITEVYRLNAHDFTQFILPNQELYKRIDALASKRMHETVLLDEAFLRERDRLNEQQKKESTTTKPPTQTPQ</sequence>
<dbReference type="Proteomes" id="UP000824533">
    <property type="component" value="Linkage Group LG11"/>
</dbReference>
<keyword evidence="2" id="KW-1185">Reference proteome</keyword>
<comment type="caution">
    <text evidence="1">The sequence shown here is derived from an EMBL/GenBank/DDBJ whole genome shotgun (WGS) entry which is preliminary data.</text>
</comment>
<proteinExistence type="predicted"/>
<evidence type="ECO:0000313" key="2">
    <source>
        <dbReference type="Proteomes" id="UP000824533"/>
    </source>
</evidence>
<dbReference type="EMBL" id="CM034397">
    <property type="protein sequence ID" value="KAJ0177621.1"/>
    <property type="molecule type" value="Genomic_DNA"/>
</dbReference>
<name>A0ACC1D1A1_9NEOP</name>
<organism evidence="1 2">
    <name type="scientific">Dendrolimus kikuchii</name>
    <dbReference type="NCBI Taxonomy" id="765133"/>
    <lineage>
        <taxon>Eukaryota</taxon>
        <taxon>Metazoa</taxon>
        <taxon>Ecdysozoa</taxon>
        <taxon>Arthropoda</taxon>
        <taxon>Hexapoda</taxon>
        <taxon>Insecta</taxon>
        <taxon>Pterygota</taxon>
        <taxon>Neoptera</taxon>
        <taxon>Endopterygota</taxon>
        <taxon>Lepidoptera</taxon>
        <taxon>Glossata</taxon>
        <taxon>Ditrysia</taxon>
        <taxon>Bombycoidea</taxon>
        <taxon>Lasiocampidae</taxon>
        <taxon>Dendrolimus</taxon>
    </lineage>
</organism>
<evidence type="ECO:0000313" key="1">
    <source>
        <dbReference type="EMBL" id="KAJ0177621.1"/>
    </source>
</evidence>
<protein>
    <submittedName>
        <fullName evidence="1">Uncharacterized protein</fullName>
    </submittedName>
</protein>